<gene>
    <name evidence="1" type="ORF">FB561_0415</name>
</gene>
<keyword evidence="2" id="KW-1185">Reference proteome</keyword>
<evidence type="ECO:0000313" key="2">
    <source>
        <dbReference type="Proteomes" id="UP000318380"/>
    </source>
</evidence>
<name>A0A561BKF1_9ACTN</name>
<reference evidence="1 2" key="1">
    <citation type="submission" date="2019-06" db="EMBL/GenBank/DDBJ databases">
        <title>Sequencing the genomes of 1000 actinobacteria strains.</title>
        <authorList>
            <person name="Klenk H.-P."/>
        </authorList>
    </citation>
    <scope>NUCLEOTIDE SEQUENCE [LARGE SCALE GENOMIC DNA]</scope>
    <source>
        <strain evidence="1 2">DSM 24683</strain>
    </source>
</reference>
<protein>
    <submittedName>
        <fullName evidence="1">Uncharacterized protein</fullName>
    </submittedName>
</protein>
<dbReference type="Proteomes" id="UP000318380">
    <property type="component" value="Unassembled WGS sequence"/>
</dbReference>
<organism evidence="1 2">
    <name type="scientific">Kribbella amoyensis</name>
    <dbReference type="NCBI Taxonomy" id="996641"/>
    <lineage>
        <taxon>Bacteria</taxon>
        <taxon>Bacillati</taxon>
        <taxon>Actinomycetota</taxon>
        <taxon>Actinomycetes</taxon>
        <taxon>Propionibacteriales</taxon>
        <taxon>Kribbellaceae</taxon>
        <taxon>Kribbella</taxon>
    </lineage>
</organism>
<sequence>MSRRRSGGSIWRSASSPGVVLGFNLARFSGPAIVSLTRWRDRRKSGTTPEKVERKLKPVARRIAADAQGTADLVLDRAPHLEAKVHELLWRSATGSDAARQGLEALIAQVAPEVAADRQAAAAAFVQQLEDAKKQGKF</sequence>
<evidence type="ECO:0000313" key="1">
    <source>
        <dbReference type="EMBL" id="TWD79358.1"/>
    </source>
</evidence>
<dbReference type="RefSeq" id="WP_145802427.1">
    <property type="nucleotide sequence ID" value="NZ_VIVK01000001.1"/>
</dbReference>
<dbReference type="AlphaFoldDB" id="A0A561BKF1"/>
<comment type="caution">
    <text evidence="1">The sequence shown here is derived from an EMBL/GenBank/DDBJ whole genome shotgun (WGS) entry which is preliminary data.</text>
</comment>
<dbReference type="OrthoDB" id="4793957at2"/>
<dbReference type="EMBL" id="VIVK01000001">
    <property type="protein sequence ID" value="TWD79358.1"/>
    <property type="molecule type" value="Genomic_DNA"/>
</dbReference>
<proteinExistence type="predicted"/>
<accession>A0A561BKF1</accession>